<sequence>MRALCTVAITWKNRESSTPGSVVFANYASASTVHYVSHVSDDGTIVVHGDGFVRLECACRERHGSGGAAVSGPLSDARASGEPHDAPVGVSEQGASGRVDRRARARRTPCQARPGPRRAQTRGRAQGRVRRDDVAAGGRRSGSGFLGREKPETATARRAERDRGGEGRTRTQGRHRAQHVPLHVTRNEDKTLLKHHRGSYSPPI</sequence>
<evidence type="ECO:0000313" key="5">
    <source>
        <dbReference type="Proteomes" id="UP000494270"/>
    </source>
</evidence>
<evidence type="ECO:0000313" key="3">
    <source>
        <dbReference type="EMBL" id="VWQ34992.1"/>
    </source>
</evidence>
<feature type="compositionally biased region" description="Basic residues" evidence="1">
    <location>
        <begin position="115"/>
        <end position="128"/>
    </location>
</feature>
<comment type="caution">
    <text evidence="2">The sequence shown here is derived from an EMBL/GenBank/DDBJ whole genome shotgun (WGS) entry which is preliminary data.</text>
</comment>
<evidence type="ECO:0000313" key="2">
    <source>
        <dbReference type="EMBL" id="VWQ27803.1"/>
    </source>
</evidence>
<evidence type="ECO:0000313" key="4">
    <source>
        <dbReference type="Proteomes" id="UP000494179"/>
    </source>
</evidence>
<dbReference type="AlphaFoldDB" id="A0A8U0L1T7"/>
<dbReference type="EMBL" id="CABWKI010000012">
    <property type="protein sequence ID" value="VWQ34992.1"/>
    <property type="molecule type" value="Genomic_DNA"/>
</dbReference>
<accession>A0A8U0L1T7</accession>
<evidence type="ECO:0000256" key="1">
    <source>
        <dbReference type="SAM" id="MobiDB-lite"/>
    </source>
</evidence>
<reference evidence="4 5" key="1">
    <citation type="submission" date="2019-10" db="EMBL/GenBank/DDBJ databases">
        <authorList>
            <consortium name="Melissa Lawson"/>
            <person name="O'neill I."/>
        </authorList>
    </citation>
    <scope>NUCLEOTIDE SEQUENCE [LARGE SCALE GENOMIC DNA]</scope>
    <source>
        <strain evidence="3">LH_664</strain>
        <strain evidence="2">LH_665</strain>
    </source>
</reference>
<organism evidence="2 5">
    <name type="scientific">Bifidobacterium longum subsp. infantis</name>
    <dbReference type="NCBI Taxonomy" id="1682"/>
    <lineage>
        <taxon>Bacteria</taxon>
        <taxon>Bacillati</taxon>
        <taxon>Actinomycetota</taxon>
        <taxon>Actinomycetes</taxon>
        <taxon>Bifidobacteriales</taxon>
        <taxon>Bifidobacteriaceae</taxon>
        <taxon>Bifidobacterium</taxon>
    </lineage>
</organism>
<gene>
    <name evidence="3" type="ORF">BIFLH664_00946</name>
    <name evidence="2" type="ORF">BIFLH665_00904</name>
</gene>
<protein>
    <submittedName>
        <fullName evidence="2">Uncharacterized protein</fullName>
    </submittedName>
</protein>
<name>A0A8U0L1T7_BIFLI</name>
<dbReference type="Proteomes" id="UP000494270">
    <property type="component" value="Unassembled WGS sequence"/>
</dbReference>
<feature type="region of interest" description="Disordered" evidence="1">
    <location>
        <begin position="64"/>
        <end position="204"/>
    </location>
</feature>
<feature type="compositionally biased region" description="Basic and acidic residues" evidence="1">
    <location>
        <begin position="147"/>
        <end position="169"/>
    </location>
</feature>
<dbReference type="Proteomes" id="UP000494179">
    <property type="component" value="Unassembled WGS sequence"/>
</dbReference>
<dbReference type="EMBL" id="CABWKE010000012">
    <property type="protein sequence ID" value="VWQ27803.1"/>
    <property type="molecule type" value="Genomic_DNA"/>
</dbReference>
<proteinExistence type="predicted"/>